<feature type="transmembrane region" description="Helical" evidence="8">
    <location>
        <begin position="86"/>
        <end position="109"/>
    </location>
</feature>
<comment type="caution">
    <text evidence="9">The sequence shown here is derived from an EMBL/GenBank/DDBJ whole genome shotgun (WGS) entry which is preliminary data.</text>
</comment>
<keyword evidence="5 8" id="KW-1133">Transmembrane helix</keyword>
<dbReference type="EMBL" id="WMBB01000003">
    <property type="protein sequence ID" value="MTE12494.1"/>
    <property type="molecule type" value="Genomic_DNA"/>
</dbReference>
<sequence>MNAIGHALALAGSMTWEILWALILGFALSAMVQAVVRKSTIVRLLGDDHPRTLAVAAGLGAASSSCSYAAVALARSLFRKGANFTAAMAFEIGSTNLVVELGIILALLMGWQFTAAEFVGGPIMIVLLAVLFRLFVRSRLVDAAREQAHKGLAGSMEGHAAMDMSVPTDGPFLRRLFSRPGLTAVSHVFVMEWAAILRDLVIGLLIAGAIGAWVPDTFWQRFFLTDHPLASAIWSPIVGPLVAILSFVCSIGNVPLAAVLWNGGISFGGVIAFIYADLLILPILNIYRKYYGTRMMLTLLGTFYAAMVGAGYLVEILFGTTGLVPREHNAMVMAEGIHWNYTTWLNIAFLVLTALLVLRFVRTGGIPMLRMMGGAPDADHDHGAHADHDHSDHQAPHDRAPSGRDHAAQDHTGDHPSGHTH</sequence>
<proteinExistence type="inferred from homology"/>
<feature type="transmembrane region" description="Helical" evidence="8">
    <location>
        <begin position="200"/>
        <end position="219"/>
    </location>
</feature>
<comment type="similarity">
    <text evidence="2">Belongs to the UPF0718 family.</text>
</comment>
<evidence type="ECO:0000256" key="3">
    <source>
        <dbReference type="ARBA" id="ARBA00022475"/>
    </source>
</evidence>
<evidence type="ECO:0000256" key="4">
    <source>
        <dbReference type="ARBA" id="ARBA00022692"/>
    </source>
</evidence>
<dbReference type="GO" id="GO:0005886">
    <property type="term" value="C:plasma membrane"/>
    <property type="evidence" value="ECO:0007669"/>
    <property type="project" value="UniProtKB-SubCell"/>
</dbReference>
<dbReference type="InterPro" id="IPR005524">
    <property type="entry name" value="DUF318"/>
</dbReference>
<keyword evidence="10" id="KW-1185">Reference proteome</keyword>
<feature type="transmembrane region" description="Helical" evidence="8">
    <location>
        <begin position="265"/>
        <end position="287"/>
    </location>
</feature>
<name>A0A6I3KWQ0_9NOCA</name>
<dbReference type="AlphaFoldDB" id="A0A6I3KWQ0"/>
<comment type="subcellular location">
    <subcellularLocation>
        <location evidence="1">Cell membrane</location>
        <topology evidence="1">Multi-pass membrane protein</topology>
    </subcellularLocation>
</comment>
<dbReference type="PANTHER" id="PTHR42775">
    <property type="entry name" value="PERMEASE RV2963-RELATED"/>
    <property type="match status" value="1"/>
</dbReference>
<protein>
    <submittedName>
        <fullName evidence="9">Permease</fullName>
    </submittedName>
</protein>
<feature type="transmembrane region" description="Helical" evidence="8">
    <location>
        <begin position="299"/>
        <end position="321"/>
    </location>
</feature>
<evidence type="ECO:0000256" key="8">
    <source>
        <dbReference type="SAM" id="Phobius"/>
    </source>
</evidence>
<keyword evidence="4 8" id="KW-0812">Transmembrane</keyword>
<accession>A0A6I3KWQ0</accession>
<feature type="transmembrane region" description="Helical" evidence="8">
    <location>
        <begin position="231"/>
        <end position="253"/>
    </location>
</feature>
<feature type="region of interest" description="Disordered" evidence="7">
    <location>
        <begin position="379"/>
        <end position="421"/>
    </location>
</feature>
<dbReference type="PANTHER" id="PTHR42775:SF1">
    <property type="entry name" value="PERMEASE RV2963-RELATED"/>
    <property type="match status" value="1"/>
</dbReference>
<keyword evidence="3" id="KW-1003">Cell membrane</keyword>
<evidence type="ECO:0000256" key="1">
    <source>
        <dbReference type="ARBA" id="ARBA00004651"/>
    </source>
</evidence>
<evidence type="ECO:0000256" key="6">
    <source>
        <dbReference type="ARBA" id="ARBA00023136"/>
    </source>
</evidence>
<evidence type="ECO:0000256" key="2">
    <source>
        <dbReference type="ARBA" id="ARBA00006386"/>
    </source>
</evidence>
<dbReference type="Pfam" id="PF03773">
    <property type="entry name" value="ArsP_1"/>
    <property type="match status" value="1"/>
</dbReference>
<keyword evidence="6 8" id="KW-0472">Membrane</keyword>
<evidence type="ECO:0000313" key="9">
    <source>
        <dbReference type="EMBL" id="MTE12494.1"/>
    </source>
</evidence>
<dbReference type="Proteomes" id="UP000432464">
    <property type="component" value="Unassembled WGS sequence"/>
</dbReference>
<feature type="transmembrane region" description="Helical" evidence="8">
    <location>
        <begin position="53"/>
        <end position="74"/>
    </location>
</feature>
<evidence type="ECO:0000256" key="5">
    <source>
        <dbReference type="ARBA" id="ARBA00022989"/>
    </source>
</evidence>
<dbReference type="InterPro" id="IPR053166">
    <property type="entry name" value="UPF0718_permease"/>
</dbReference>
<evidence type="ECO:0000256" key="7">
    <source>
        <dbReference type="SAM" id="MobiDB-lite"/>
    </source>
</evidence>
<organism evidence="9 10">
    <name type="scientific">Nocardia aurantiaca</name>
    <dbReference type="NCBI Taxonomy" id="2675850"/>
    <lineage>
        <taxon>Bacteria</taxon>
        <taxon>Bacillati</taxon>
        <taxon>Actinomycetota</taxon>
        <taxon>Actinomycetes</taxon>
        <taxon>Mycobacteriales</taxon>
        <taxon>Nocardiaceae</taxon>
        <taxon>Nocardia</taxon>
    </lineage>
</organism>
<feature type="transmembrane region" description="Helical" evidence="8">
    <location>
        <begin position="115"/>
        <end position="136"/>
    </location>
</feature>
<gene>
    <name evidence="9" type="ORF">GLP40_06845</name>
</gene>
<feature type="transmembrane region" description="Helical" evidence="8">
    <location>
        <begin position="341"/>
        <end position="361"/>
    </location>
</feature>
<reference evidence="9 10" key="1">
    <citation type="submission" date="2019-11" db="EMBL/GenBank/DDBJ databases">
        <title>Nocardia sp. nov. CT2-14 isolated from soil.</title>
        <authorList>
            <person name="Kanchanasin P."/>
            <person name="Tanasupawat S."/>
            <person name="Yuki M."/>
            <person name="Kudo T."/>
        </authorList>
    </citation>
    <scope>NUCLEOTIDE SEQUENCE [LARGE SCALE GENOMIC DNA]</scope>
    <source>
        <strain evidence="9 10">CT2-14</strain>
    </source>
</reference>
<evidence type="ECO:0000313" key="10">
    <source>
        <dbReference type="Proteomes" id="UP000432464"/>
    </source>
</evidence>